<name>A0A937L762_9PROT</name>
<organism evidence="2 3">
    <name type="scientific">PS1 clade bacterium</name>
    <dbReference type="NCBI Taxonomy" id="2175152"/>
    <lineage>
        <taxon>Bacteria</taxon>
        <taxon>Pseudomonadati</taxon>
        <taxon>Pseudomonadota</taxon>
        <taxon>Alphaproteobacteria</taxon>
        <taxon>PS1 clade</taxon>
    </lineage>
</organism>
<dbReference type="AlphaFoldDB" id="A0A937L762"/>
<dbReference type="EMBL" id="JADHOK010000098">
    <property type="protein sequence ID" value="MBL6762283.1"/>
    <property type="molecule type" value="Genomic_DNA"/>
</dbReference>
<dbReference type="Pfam" id="PF13116">
    <property type="entry name" value="YhdP"/>
    <property type="match status" value="1"/>
</dbReference>
<feature type="non-terminal residue" evidence="2">
    <location>
        <position position="1"/>
    </location>
</feature>
<dbReference type="InterPro" id="IPR025263">
    <property type="entry name" value="YhdP_central"/>
</dbReference>
<comment type="caution">
    <text evidence="2">The sequence shown here is derived from an EMBL/GenBank/DDBJ whole genome shotgun (WGS) entry which is preliminary data.</text>
</comment>
<evidence type="ECO:0000313" key="3">
    <source>
        <dbReference type="Proteomes" id="UP000785783"/>
    </source>
</evidence>
<evidence type="ECO:0000313" key="2">
    <source>
        <dbReference type="EMBL" id="MBL6762283.1"/>
    </source>
</evidence>
<evidence type="ECO:0000259" key="1">
    <source>
        <dbReference type="Pfam" id="PF13116"/>
    </source>
</evidence>
<dbReference type="Proteomes" id="UP000785783">
    <property type="component" value="Unassembled WGS sequence"/>
</dbReference>
<accession>A0A937L762</accession>
<sequence length="1068" mass="116065">GARIDWSSENNFLALTIGQLRIRETADAGMLAEDIYIELSGTAFWQDARFALAKALVGKLTIMPSQVNDLPAATGLLLPSGGGDGFDNIKSIKYISEFAIRDIVVKSHPDAVSNGSHLLVQRKGNRLSAMVQIAYGKSLENGSENGEAQTSIVGTAEIGTDGAGQAEIELSQLDPRDIGRFSNLLTPLRGIQLPVTAMMNVNFAKGGTLDNGSVDLFVAPGLVQFTGAPIDVRELVVGAEVDFTSGEIDMRDARFNVSGVAGQLSGMARYSQNDAGRLLDMSFALTGSGARVDLQRFFKQVVNIPRARLNGVYDFASAALEIDRLEVEHNFGKAVTVGVITLHQRNPHFDITTDFGAMTREGAEGLWPLTISPEGRAWTEKNLVGGKLRAGSLAINSSLEEMTKRQKGDPMREDALLLDLDFEQIGVRYMAHLPILQESAARLFIRGSSMEVRGAGGTINLPDADDVASPVNVETVRFFTPNYRDRMLPVSIDFSGDGVARDIIRALNRPPLRLFKPVDFDFERLLGNVRADVALRVPVFAPRGQRKVDYQIAIETRNLEVTGKLGDFKLSQGRGHISVNNQGLTAQGRIVANGVDSGFAWRQPFGAERAKQAQLAVHGFFSPQDVADLGQEWAATRLFGKSHVNLLINGPVNRPLGYRVFVDLEPATFTLRPLAYTKPADTPASLEAVIGNAADGKLETIRARLKLPQQDPLRVSMRFDGPVMSAFEMTPLSIGRDKNLVAKVETYGDQRLATMTAKQMDVSRLFYGGNREVELAASPFALLSFLGEDAVMELRVDKLVGDNNVEMDEARLRVVREKGLHEKLAFQGVFKDGSDMLMDIARETDTERKFLIQAERAGNLFRMFDWAEEIYGGNLVIHGRLYDDGMLLDGRQRELSGRMTMTDYRARNVPVLASIVSLASLRGIADTLSGDGIKFKKAQGNFSLGGGRLTIKDGRMHGPAVGITVQGDYDLSRGDVDMGGTVIPSYTLNSFFGKIPIVGQVLSGRKGEGILGIGYRVSGEAGEANVLVNPLSVLTPGFLRRVFEIGIGLGDEEGGDTLPELDEPGLSE</sequence>
<reference evidence="2" key="1">
    <citation type="submission" date="2020-10" db="EMBL/GenBank/DDBJ databases">
        <title>Microbiome of the Black Sea water column analyzed by genome centric metagenomics.</title>
        <authorList>
            <person name="Cabello-Yeves P.J."/>
            <person name="Callieri C."/>
            <person name="Picazo A."/>
            <person name="Mehrshad M."/>
            <person name="Haro-Moreno J.M."/>
            <person name="Roda-Garcia J."/>
            <person name="Dzembekova N."/>
            <person name="Slabakova V."/>
            <person name="Slabakova N."/>
            <person name="Moncheva S."/>
            <person name="Rodriguez-Valera F."/>
        </authorList>
    </citation>
    <scope>NUCLEOTIDE SEQUENCE</scope>
    <source>
        <strain evidence="2">BS307-5m-G5</strain>
    </source>
</reference>
<feature type="domain" description="YhdP central" evidence="1">
    <location>
        <begin position="280"/>
        <end position="700"/>
    </location>
</feature>
<proteinExistence type="predicted"/>
<protein>
    <submittedName>
        <fullName evidence="2">AsmA-like C-terminal domain-containing protein</fullName>
    </submittedName>
</protein>
<gene>
    <name evidence="2" type="ORF">ISQ19_06265</name>
</gene>